<name>L7VXD1_9BACT</name>
<dbReference type="Pfam" id="PF13577">
    <property type="entry name" value="SnoaL_4"/>
    <property type="match status" value="1"/>
</dbReference>
<dbReference type="EMBL" id="JX649881">
    <property type="protein sequence ID" value="AGC71733.1"/>
    <property type="molecule type" value="Genomic_DNA"/>
</dbReference>
<reference evidence="2" key="1">
    <citation type="submission" date="2012-09" db="EMBL/GenBank/DDBJ databases">
        <title>Metagenomic Characterization of a Microbial Community in Wastewater Detects High Levels of Antibiotic Resistance.</title>
        <authorList>
            <person name="Abrams M."/>
            <person name="Caldwell A."/>
            <person name="Vandaei E."/>
            <person name="Lee W."/>
            <person name="Perrott J."/>
            <person name="Khan S.Y."/>
            <person name="Ta J."/>
            <person name="Romero D."/>
            <person name="Nguyen V."/>
            <person name="Pourmand N."/>
            <person name="Ouverney C.C."/>
        </authorList>
    </citation>
    <scope>NUCLEOTIDE SEQUENCE</scope>
</reference>
<dbReference type="AlphaFoldDB" id="L7VXD1"/>
<dbReference type="InterPro" id="IPR032710">
    <property type="entry name" value="NTF2-like_dom_sf"/>
</dbReference>
<evidence type="ECO:0000313" key="2">
    <source>
        <dbReference type="EMBL" id="AGC71733.1"/>
    </source>
</evidence>
<evidence type="ECO:0000259" key="1">
    <source>
        <dbReference type="Pfam" id="PF13577"/>
    </source>
</evidence>
<protein>
    <submittedName>
        <fullName evidence="2">Ortho-halobenzoate 1,2-dioxygenase beta-ISP protein OhbA</fullName>
    </submittedName>
</protein>
<sequence>MNPLALLDVITLNAHYGDALDRFDLAAWQALFLPDAVYRAQARENFDRGLPLAAIYLDGHGMMADRITGIEKTLVFAPRSTRHVIGLPLLTGDDAARTPFVVVHTVGHEAAEILATGCYHDRIVSTPHGLRFAARTAVYDNALIPNSLVYPL</sequence>
<accession>L7VXD1</accession>
<organism evidence="2">
    <name type="scientific">uncultured bacterium A1Q1_fos_504</name>
    <dbReference type="NCBI Taxonomy" id="1256580"/>
    <lineage>
        <taxon>Bacteria</taxon>
        <taxon>environmental samples</taxon>
    </lineage>
</organism>
<dbReference type="SUPFAM" id="SSF54427">
    <property type="entry name" value="NTF2-like"/>
    <property type="match status" value="1"/>
</dbReference>
<dbReference type="GO" id="GO:0051213">
    <property type="term" value="F:dioxygenase activity"/>
    <property type="evidence" value="ECO:0007669"/>
    <property type="project" value="UniProtKB-KW"/>
</dbReference>
<proteinExistence type="predicted"/>
<feature type="domain" description="SnoaL-like" evidence="1">
    <location>
        <begin position="8"/>
        <end position="136"/>
    </location>
</feature>
<dbReference type="InterPro" id="IPR037401">
    <property type="entry name" value="SnoaL-like"/>
</dbReference>
<keyword evidence="2" id="KW-0560">Oxidoreductase</keyword>
<keyword evidence="2" id="KW-0223">Dioxygenase</keyword>
<dbReference type="Gene3D" id="3.10.450.50">
    <property type="match status" value="1"/>
</dbReference>